<reference evidence="12 13" key="6">
    <citation type="journal article" date="2011" name="Appl. Environ. Microbiol.">
        <title>Involvement of the azorhizobial chromosome partition gene (parA) in the onset of bacteroid differentiation during Sesbania rostrata stem nodule development.</title>
        <authorList>
            <person name="Liu CT."/>
            <person name="Lee KB."/>
            <person name="Wang YS."/>
            <person name="Peng MH."/>
            <person name="Lee KT."/>
            <person name="Suzuki S."/>
            <person name="Suzuki T."/>
            <person name="Oyaizu H."/>
        </authorList>
    </citation>
    <scope>NUCLEOTIDE SEQUENCE [LARGE SCALE GENOMIC DNA]</scope>
    <source>
        <strain evidence="13">ATCC 43989 / DSM 5975 / JCM 20966 / LMG 6465 / NBRC 14845 / NCIMB 13405 / ORS 571</strain>
    </source>
</reference>
<feature type="domain" description="HAMP" evidence="10">
    <location>
        <begin position="322"/>
        <end position="380"/>
    </location>
</feature>
<evidence type="ECO:0000256" key="4">
    <source>
        <dbReference type="ARBA" id="ARBA00022692"/>
    </source>
</evidence>
<dbReference type="InterPro" id="IPR050469">
    <property type="entry name" value="Diguanylate_Cyclase"/>
</dbReference>
<keyword evidence="4 9" id="KW-0812">Transmembrane</keyword>
<keyword evidence="6 9" id="KW-0472">Membrane</keyword>
<dbReference type="NCBIfam" id="TIGR00254">
    <property type="entry name" value="GGDEF"/>
    <property type="match status" value="1"/>
</dbReference>
<dbReference type="CDD" id="cd12914">
    <property type="entry name" value="PDC1_DGC_like"/>
    <property type="match status" value="1"/>
</dbReference>
<reference evidence="12 13" key="5">
    <citation type="journal article" date="2010" name="Appl. Environ. Microbiol.">
        <title>phrR-like gene praR of Azorhizobium caulinodans ORS571 is essential for symbiosis with Sesbania rostrata and is involved in expression of reb genes.</title>
        <authorList>
            <person name="Akiba N."/>
            <person name="Aono T."/>
            <person name="Toyazaki H."/>
            <person name="Sato S."/>
            <person name="Oyaizu H."/>
        </authorList>
    </citation>
    <scope>NUCLEOTIDE SEQUENCE [LARGE SCALE GENOMIC DNA]</scope>
    <source>
        <strain evidence="13">ATCC 43989 / DSM 5975 / JCM 20966 / LMG 6465 / NBRC 14845 / NCIMB 13405 / ORS 571</strain>
    </source>
</reference>
<dbReference type="Pfam" id="PF00990">
    <property type="entry name" value="GGDEF"/>
    <property type="match status" value="1"/>
</dbReference>
<evidence type="ECO:0000256" key="6">
    <source>
        <dbReference type="ARBA" id="ARBA00023136"/>
    </source>
</evidence>
<dbReference type="GO" id="GO:1902201">
    <property type="term" value="P:negative regulation of bacterial-type flagellum-dependent cell motility"/>
    <property type="evidence" value="ECO:0007669"/>
    <property type="project" value="TreeGrafter"/>
</dbReference>
<keyword evidence="3" id="KW-1003">Cell membrane</keyword>
<gene>
    <name evidence="12" type="ordered locus">AZC_0278</name>
</gene>
<dbReference type="STRING" id="438753.AZC_0278"/>
<dbReference type="InterPro" id="IPR029151">
    <property type="entry name" value="Sensor-like_sf"/>
</dbReference>
<reference evidence="13" key="2">
    <citation type="submission" date="2007-04" db="EMBL/GenBank/DDBJ databases">
        <title>Complete genome sequence of the nitrogen-fixing bacterium Azorhizobium caulinodans ORS571.</title>
        <authorList>
            <person name="Lee K.B."/>
            <person name="Backer P.D."/>
            <person name="Aono T."/>
            <person name="Liu C.T."/>
            <person name="Suzuki S."/>
            <person name="Suzuki T."/>
            <person name="Kaneko T."/>
            <person name="Yamada M."/>
            <person name="Tabata S."/>
            <person name="Kupfer D.M."/>
            <person name="Najar F.Z."/>
            <person name="Wiley G.B."/>
            <person name="Roe B."/>
            <person name="Binnewies T."/>
            <person name="Ussery D."/>
            <person name="Vereecke D."/>
            <person name="Gevers D."/>
            <person name="Holsters M."/>
            <person name="Oyaizu H."/>
        </authorList>
    </citation>
    <scope>NUCLEOTIDE SEQUENCE [LARGE SCALE GENOMIC DNA]</scope>
    <source>
        <strain evidence="13">ATCC 43989 / DSM 5975 / JCM 20966 / LMG 6465 / NBRC 14845 / NCIMB 13405 / ORS 571</strain>
    </source>
</reference>
<comment type="subcellular location">
    <subcellularLocation>
        <location evidence="1">Cell membrane</location>
        <topology evidence="1">Multi-pass membrane protein</topology>
    </subcellularLocation>
</comment>
<feature type="transmembrane region" description="Helical" evidence="9">
    <location>
        <begin position="302"/>
        <end position="320"/>
    </location>
</feature>
<comment type="catalytic activity">
    <reaction evidence="7">
        <text>2 GTP = 3',3'-c-di-GMP + 2 diphosphate</text>
        <dbReference type="Rhea" id="RHEA:24898"/>
        <dbReference type="ChEBI" id="CHEBI:33019"/>
        <dbReference type="ChEBI" id="CHEBI:37565"/>
        <dbReference type="ChEBI" id="CHEBI:58805"/>
        <dbReference type="EC" id="2.7.7.65"/>
    </reaction>
</comment>
<dbReference type="GO" id="GO:0043709">
    <property type="term" value="P:cell adhesion involved in single-species biofilm formation"/>
    <property type="evidence" value="ECO:0007669"/>
    <property type="project" value="TreeGrafter"/>
</dbReference>
<dbReference type="EC" id="2.7.7.65" evidence="2"/>
<reference evidence="12 13" key="3">
    <citation type="journal article" date="2008" name="BMC Genomics">
        <title>The genome of the versatile nitrogen fixer Azorhizobium caulinodans ORS571.</title>
        <authorList>
            <person name="Lee KB."/>
            <person name="Backer P.D."/>
            <person name="Aono T."/>
            <person name="Liu CT."/>
            <person name="Suzuki S."/>
            <person name="Suzuki T."/>
            <person name="Kaneko T."/>
            <person name="Yamada M."/>
            <person name="Tabata S."/>
            <person name="Kupfer D.M."/>
            <person name="Najar F.Z."/>
            <person name="Wiley G.B."/>
            <person name="Roe B."/>
            <person name="Binnewies T.T."/>
            <person name="Ussery D.W."/>
            <person name="D'Haeze W."/>
            <person name="Herder J.D."/>
            <person name="Gevers D."/>
            <person name="Vereecke D."/>
            <person name="Holsters M."/>
            <person name="Oyaizu H."/>
        </authorList>
    </citation>
    <scope>NUCLEOTIDE SEQUENCE [LARGE SCALE GENOMIC DNA]</scope>
    <source>
        <strain evidence="13">ATCC 43989 / DSM 5975 / JCM 20966 / LMG 6465 / NBRC 14845 / NCIMB 13405 / ORS 571</strain>
    </source>
</reference>
<evidence type="ECO:0000256" key="5">
    <source>
        <dbReference type="ARBA" id="ARBA00022989"/>
    </source>
</evidence>
<dbReference type="CDD" id="cd01949">
    <property type="entry name" value="GGDEF"/>
    <property type="match status" value="1"/>
</dbReference>
<evidence type="ECO:0000256" key="2">
    <source>
        <dbReference type="ARBA" id="ARBA00012528"/>
    </source>
</evidence>
<dbReference type="PROSITE" id="PS50887">
    <property type="entry name" value="GGDEF"/>
    <property type="match status" value="1"/>
</dbReference>
<evidence type="ECO:0000256" key="8">
    <source>
        <dbReference type="SAM" id="MobiDB-lite"/>
    </source>
</evidence>
<dbReference type="CDD" id="cd12915">
    <property type="entry name" value="PDC2_DGC_like"/>
    <property type="match status" value="1"/>
</dbReference>
<accession>A8IJB1</accession>
<dbReference type="PANTHER" id="PTHR45138">
    <property type="entry name" value="REGULATORY COMPONENTS OF SENSORY TRANSDUCTION SYSTEM"/>
    <property type="match status" value="1"/>
</dbReference>
<evidence type="ECO:0000256" key="3">
    <source>
        <dbReference type="ARBA" id="ARBA00022475"/>
    </source>
</evidence>
<dbReference type="GO" id="GO:0052621">
    <property type="term" value="F:diguanylate cyclase activity"/>
    <property type="evidence" value="ECO:0007669"/>
    <property type="project" value="UniProtKB-EC"/>
</dbReference>
<evidence type="ECO:0000256" key="7">
    <source>
        <dbReference type="ARBA" id="ARBA00034247"/>
    </source>
</evidence>
<dbReference type="Pfam" id="PF02743">
    <property type="entry name" value="dCache_1"/>
    <property type="match status" value="1"/>
</dbReference>
<protein>
    <recommendedName>
        <fullName evidence="2">diguanylate cyclase</fullName>
        <ecNumber evidence="2">2.7.7.65</ecNumber>
    </recommendedName>
</protein>
<feature type="region of interest" description="Disordered" evidence="8">
    <location>
        <begin position="1"/>
        <end position="21"/>
    </location>
</feature>
<dbReference type="AlphaFoldDB" id="A8IJB1"/>
<feature type="transmembrane region" description="Helical" evidence="9">
    <location>
        <begin position="29"/>
        <end position="50"/>
    </location>
</feature>
<reference evidence="12 13" key="4">
    <citation type="journal article" date="2009" name="Appl. Environ. Microbiol.">
        <title>Comparative genome-wide transcriptional profiling of Azorhizobium caulinodans ORS571 grown under free-living and symbiotic conditions.</title>
        <authorList>
            <person name="Tsukada S."/>
            <person name="Aono T."/>
            <person name="Akiba N."/>
            <person name="Lee KB."/>
            <person name="Liu CT."/>
            <person name="Toyazaki H."/>
            <person name="Oyaizu H."/>
        </authorList>
    </citation>
    <scope>NUCLEOTIDE SEQUENCE [LARGE SCALE GENOMIC DNA]</scope>
    <source>
        <strain evidence="13">ATCC 43989 / DSM 5975 / JCM 20966 / LMG 6465 / NBRC 14845 / NCIMB 13405 / ORS 571</strain>
    </source>
</reference>
<reference evidence="12 13" key="1">
    <citation type="journal article" date="2007" name="Appl. Environ. Microbiol.">
        <title>Rhizobial factors required for stem nodule maturation and maintenance in Sesbania rostrata-Azorhizobium caulinodans ORS571 symbiosis.</title>
        <authorList>
            <person name="Suzuki S."/>
            <person name="Aono T."/>
            <person name="Lee KB."/>
            <person name="Suzuki T."/>
            <person name="Liu CT."/>
            <person name="Miwa H."/>
            <person name="Wakao S."/>
            <person name="Iki T."/>
            <person name="Oyaizu H."/>
        </authorList>
    </citation>
    <scope>NUCLEOTIDE SEQUENCE [LARGE SCALE GENOMIC DNA]</scope>
    <source>
        <strain evidence="13">ATCC 43989 / DSM 5975 / JCM 20966 / LMG 6465 / NBRC 14845 / NCIMB 13405 / ORS 571</strain>
    </source>
</reference>
<dbReference type="GO" id="GO:0005886">
    <property type="term" value="C:plasma membrane"/>
    <property type="evidence" value="ECO:0007669"/>
    <property type="project" value="UniProtKB-SubCell"/>
</dbReference>
<dbReference type="GO" id="GO:0007165">
    <property type="term" value="P:signal transduction"/>
    <property type="evidence" value="ECO:0007669"/>
    <property type="project" value="InterPro"/>
</dbReference>
<dbReference type="eggNOG" id="COG3706">
    <property type="taxonomic scope" value="Bacteria"/>
</dbReference>
<evidence type="ECO:0000256" key="1">
    <source>
        <dbReference type="ARBA" id="ARBA00004651"/>
    </source>
</evidence>
<dbReference type="InterPro" id="IPR033479">
    <property type="entry name" value="dCache_1"/>
</dbReference>
<dbReference type="SUPFAM" id="SSF103190">
    <property type="entry name" value="Sensory domain-like"/>
    <property type="match status" value="1"/>
</dbReference>
<dbReference type="SMART" id="SM00267">
    <property type="entry name" value="GGDEF"/>
    <property type="match status" value="1"/>
</dbReference>
<dbReference type="KEGG" id="azc:AZC_0278"/>
<dbReference type="Gene3D" id="3.30.450.20">
    <property type="entry name" value="PAS domain"/>
    <property type="match status" value="2"/>
</dbReference>
<dbReference type="InterPro" id="IPR000160">
    <property type="entry name" value="GGDEF_dom"/>
</dbReference>
<sequence>MRWRGNDRPSGLADNTVDPPAKPARGGSIRLRIVLLILLITVPVSVERVLSLMADRAERIMDTQTMLHDMAVRAALAQQEVLVSASAMLEVLSRQADWLLADPAACQRLMERLNSEVSGVQGLYLAAPDGRVVCASSRATVGRNVSERPYFQRALASRQPVLSDLFRGSSLLASLVLSKAERDDNQRVIAVVAAGLDLQWLSRIAAETGASAGVTVDVIDSAGTSLVRYPPSPDIVGRNFADAPLVRATVGRDEGHARVEGLDGVRRYVAFARFGGTDVRIVLGMDEAAILAPIDREILSSVLLHFSVVLAVLVISWFAADRLVVLPIRRLAQQVSSLGAGDGPEASLQPEALHDVGVQEFAPLVRAFGDLGRRLNERTEALRMLNGRLTALARTDGLTGLANRRTFDVQLSEDWVRTRETGQPLGVLMIDVDHFKPYNDTLGHLAGDEALRAVARMLIAAVAGTPYLVARYGGEEFVVLMPGAGRDAAEAIAQDVRRLVETLEIVHPSAAYRRLTVSVGVAVAMPLEGDSPDALLAAADQALYEAKAAGRNRVVMAASAVSEGARKR</sequence>
<proteinExistence type="predicted"/>
<dbReference type="HOGENOM" id="CLU_000445_134_4_5"/>
<dbReference type="PANTHER" id="PTHR45138:SF9">
    <property type="entry name" value="DIGUANYLATE CYCLASE DGCM-RELATED"/>
    <property type="match status" value="1"/>
</dbReference>
<dbReference type="Proteomes" id="UP000000270">
    <property type="component" value="Chromosome"/>
</dbReference>
<evidence type="ECO:0000259" key="10">
    <source>
        <dbReference type="PROSITE" id="PS50885"/>
    </source>
</evidence>
<evidence type="ECO:0000256" key="9">
    <source>
        <dbReference type="SAM" id="Phobius"/>
    </source>
</evidence>
<evidence type="ECO:0000313" key="13">
    <source>
        <dbReference type="Proteomes" id="UP000000270"/>
    </source>
</evidence>
<organism evidence="12 13">
    <name type="scientific">Azorhizobium caulinodans (strain ATCC 43989 / DSM 5975 / JCM 20966 / LMG 6465 / NBRC 14845 / NCIMB 13405 / ORS 571)</name>
    <dbReference type="NCBI Taxonomy" id="438753"/>
    <lineage>
        <taxon>Bacteria</taxon>
        <taxon>Pseudomonadati</taxon>
        <taxon>Pseudomonadota</taxon>
        <taxon>Alphaproteobacteria</taxon>
        <taxon>Hyphomicrobiales</taxon>
        <taxon>Xanthobacteraceae</taxon>
        <taxon>Azorhizobium</taxon>
    </lineage>
</organism>
<dbReference type="SUPFAM" id="SSF55073">
    <property type="entry name" value="Nucleotide cyclase"/>
    <property type="match status" value="1"/>
</dbReference>
<dbReference type="eggNOG" id="COG4191">
    <property type="taxonomic scope" value="Bacteria"/>
</dbReference>
<feature type="domain" description="GGDEF" evidence="11">
    <location>
        <begin position="423"/>
        <end position="559"/>
    </location>
</feature>
<keyword evidence="13" id="KW-1185">Reference proteome</keyword>
<dbReference type="InterPro" id="IPR043128">
    <property type="entry name" value="Rev_trsase/Diguanyl_cyclase"/>
</dbReference>
<keyword evidence="5 9" id="KW-1133">Transmembrane helix</keyword>
<evidence type="ECO:0000313" key="12">
    <source>
        <dbReference type="EMBL" id="BAF86276.1"/>
    </source>
</evidence>
<evidence type="ECO:0000259" key="11">
    <source>
        <dbReference type="PROSITE" id="PS50887"/>
    </source>
</evidence>
<dbReference type="PROSITE" id="PS50885">
    <property type="entry name" value="HAMP"/>
    <property type="match status" value="1"/>
</dbReference>
<dbReference type="InterPro" id="IPR003660">
    <property type="entry name" value="HAMP_dom"/>
</dbReference>
<name>A8IJB1_AZOC5</name>
<dbReference type="Gene3D" id="3.30.70.270">
    <property type="match status" value="1"/>
</dbReference>
<dbReference type="EMBL" id="AP009384">
    <property type="protein sequence ID" value="BAF86276.1"/>
    <property type="molecule type" value="Genomic_DNA"/>
</dbReference>
<dbReference type="InterPro" id="IPR029787">
    <property type="entry name" value="Nucleotide_cyclase"/>
</dbReference>
<dbReference type="FunFam" id="3.30.70.270:FF:000001">
    <property type="entry name" value="Diguanylate cyclase domain protein"/>
    <property type="match status" value="1"/>
</dbReference>